<evidence type="ECO:0000313" key="1">
    <source>
        <dbReference type="EMBL" id="CAE6489017.1"/>
    </source>
</evidence>
<gene>
    <name evidence="1" type="ORF">RDB_LOCUS136444</name>
</gene>
<dbReference type="AlphaFoldDB" id="A0A8H3CN76"/>
<dbReference type="Gene3D" id="3.40.50.1460">
    <property type="match status" value="1"/>
</dbReference>
<reference evidence="1" key="1">
    <citation type="submission" date="2021-01" db="EMBL/GenBank/DDBJ databases">
        <authorList>
            <person name="Kaushik A."/>
        </authorList>
    </citation>
    <scope>NUCLEOTIDE SEQUENCE</scope>
    <source>
        <strain evidence="1">AG4-R118</strain>
    </source>
</reference>
<proteinExistence type="predicted"/>
<organism evidence="1 2">
    <name type="scientific">Rhizoctonia solani</name>
    <dbReference type="NCBI Taxonomy" id="456999"/>
    <lineage>
        <taxon>Eukaryota</taxon>
        <taxon>Fungi</taxon>
        <taxon>Dikarya</taxon>
        <taxon>Basidiomycota</taxon>
        <taxon>Agaricomycotina</taxon>
        <taxon>Agaricomycetes</taxon>
        <taxon>Cantharellales</taxon>
        <taxon>Ceratobasidiaceae</taxon>
        <taxon>Rhizoctonia</taxon>
    </lineage>
</organism>
<protein>
    <submittedName>
        <fullName evidence="1">Uncharacterized protein</fullName>
    </submittedName>
</protein>
<dbReference type="EMBL" id="CAJMWX010001442">
    <property type="protein sequence ID" value="CAE6489017.1"/>
    <property type="molecule type" value="Genomic_DNA"/>
</dbReference>
<name>A0A8H3CN76_9AGAM</name>
<accession>A0A8H3CN76</accession>
<evidence type="ECO:0000313" key="2">
    <source>
        <dbReference type="Proteomes" id="UP000663888"/>
    </source>
</evidence>
<sequence length="241" mass="26136">MFNAGHKLAGSGFRGSWNGNSQDLELFRLGSVDDQLGSREFRGRFSTSTAMAAPPDPTTAGVRPPIMFNNPINSLYNGLYNWFMPPVFNLQVGENTTHANDETMGEMSPSGNTITHIDVDMDHASNSNVVHQDSGSGIGVITEFEHGFDHGVDMGLGTMEEAVPDSEKEMDQIQANLISWSGCHQRQKASEHRDNSGGYFTSAFTRAVEEISKTSAGNNPRPSLGQVHALVECVISLDTTI</sequence>
<dbReference type="Proteomes" id="UP000663888">
    <property type="component" value="Unassembled WGS sequence"/>
</dbReference>
<comment type="caution">
    <text evidence="1">The sequence shown here is derived from an EMBL/GenBank/DDBJ whole genome shotgun (WGS) entry which is preliminary data.</text>
</comment>